<dbReference type="SUPFAM" id="SSF53474">
    <property type="entry name" value="alpha/beta-Hydrolases"/>
    <property type="match status" value="1"/>
</dbReference>
<name>A0A5P1F550_ASPOF</name>
<dbReference type="OrthoDB" id="10263094at2759"/>
<dbReference type="PANTHER" id="PTHR11247">
    <property type="entry name" value="PALMITOYL-PROTEIN THIOESTERASE/DOLICHYLDIPHOSPHATASE 1"/>
    <property type="match status" value="1"/>
</dbReference>
<evidence type="ECO:0008006" key="5">
    <source>
        <dbReference type="Google" id="ProtNLM"/>
    </source>
</evidence>
<proteinExistence type="predicted"/>
<dbReference type="Pfam" id="PF02089">
    <property type="entry name" value="Palm_thioest"/>
    <property type="match status" value="1"/>
</dbReference>
<feature type="signal peptide" evidence="2">
    <location>
        <begin position="1"/>
        <end position="24"/>
    </location>
</feature>
<reference evidence="4" key="1">
    <citation type="journal article" date="2017" name="Nat. Commun.">
        <title>The asparagus genome sheds light on the origin and evolution of a young Y chromosome.</title>
        <authorList>
            <person name="Harkess A."/>
            <person name="Zhou J."/>
            <person name="Xu C."/>
            <person name="Bowers J.E."/>
            <person name="Van der Hulst R."/>
            <person name="Ayyampalayam S."/>
            <person name="Mercati F."/>
            <person name="Riccardi P."/>
            <person name="McKain M.R."/>
            <person name="Kakrana A."/>
            <person name="Tang H."/>
            <person name="Ray J."/>
            <person name="Groenendijk J."/>
            <person name="Arikit S."/>
            <person name="Mathioni S.M."/>
            <person name="Nakano M."/>
            <person name="Shan H."/>
            <person name="Telgmann-Rauber A."/>
            <person name="Kanno A."/>
            <person name="Yue Z."/>
            <person name="Chen H."/>
            <person name="Li W."/>
            <person name="Chen Y."/>
            <person name="Xu X."/>
            <person name="Zhang Y."/>
            <person name="Luo S."/>
            <person name="Chen H."/>
            <person name="Gao J."/>
            <person name="Mao Z."/>
            <person name="Pires J.C."/>
            <person name="Luo M."/>
            <person name="Kudrna D."/>
            <person name="Wing R.A."/>
            <person name="Meyers B.C."/>
            <person name="Yi K."/>
            <person name="Kong H."/>
            <person name="Lavrijsen P."/>
            <person name="Sunseri F."/>
            <person name="Falavigna A."/>
            <person name="Ye Y."/>
            <person name="Leebens-Mack J.H."/>
            <person name="Chen G."/>
        </authorList>
    </citation>
    <scope>NUCLEOTIDE SEQUENCE [LARGE SCALE GENOMIC DNA]</scope>
    <source>
        <strain evidence="4">cv. DH0086</strain>
    </source>
</reference>
<evidence type="ECO:0000313" key="4">
    <source>
        <dbReference type="Proteomes" id="UP000243459"/>
    </source>
</evidence>
<organism evidence="3 4">
    <name type="scientific">Asparagus officinalis</name>
    <name type="common">Garden asparagus</name>
    <dbReference type="NCBI Taxonomy" id="4686"/>
    <lineage>
        <taxon>Eukaryota</taxon>
        <taxon>Viridiplantae</taxon>
        <taxon>Streptophyta</taxon>
        <taxon>Embryophyta</taxon>
        <taxon>Tracheophyta</taxon>
        <taxon>Spermatophyta</taxon>
        <taxon>Magnoliopsida</taxon>
        <taxon>Liliopsida</taxon>
        <taxon>Asparagales</taxon>
        <taxon>Asparagaceae</taxon>
        <taxon>Asparagoideae</taxon>
        <taxon>Asparagus</taxon>
    </lineage>
</organism>
<dbReference type="Gene3D" id="3.40.50.1820">
    <property type="entry name" value="alpha/beta hydrolase"/>
    <property type="match status" value="1"/>
</dbReference>
<accession>A0A5P1F550</accession>
<keyword evidence="1" id="KW-0378">Hydrolase</keyword>
<dbReference type="EMBL" id="CM007384">
    <property type="protein sequence ID" value="ONK73506.1"/>
    <property type="molecule type" value="Genomic_DNA"/>
</dbReference>
<sequence>MATPTLKLAVAVVVVFVSAPISSSIPFIVLHGIGDQCKNRGMTQFTELLSKYAGVEGQCLEIGDGTMDSWFMPLQEQTDIACEKVKKMKELSGGYNIVGLSQGNLIARGIIEFCDGGPPVKNFVSLGGPHAGTASVPLCGTGILCIIADALIKAEIYSDYVQARLAPSGYLKIPTDIPDYMEGCRFLPRLNNEYPNERNSTYKERLESLQNLVLIMFDRDTVLIPRETSWFGYYPDGAFSPVLPPQQTALYIEDWIGLKTLDDAGRVKYLTVPGRHLGIARDDMKKYVVPYLVDGLPINLSEEESSSVPRGFSSAMDSAANKAGQIDDVPSLSPFRIEVDE</sequence>
<keyword evidence="4" id="KW-1185">Reference proteome</keyword>
<dbReference type="Gramene" id="ONK73506">
    <property type="protein sequence ID" value="ONK73506"/>
    <property type="gene ID" value="A4U43_C04F32320"/>
</dbReference>
<dbReference type="InterPro" id="IPR029058">
    <property type="entry name" value="AB_hydrolase_fold"/>
</dbReference>
<dbReference type="GO" id="GO:0016790">
    <property type="term" value="F:thiolester hydrolase activity"/>
    <property type="evidence" value="ECO:0007669"/>
    <property type="project" value="TreeGrafter"/>
</dbReference>
<dbReference type="PANTHER" id="PTHR11247:SF8">
    <property type="entry name" value="PALMITOYL-PROTEIN THIOESTERASE 1"/>
    <property type="match status" value="1"/>
</dbReference>
<gene>
    <name evidence="3" type="ORF">A4U43_C04F32320</name>
</gene>
<dbReference type="OMA" id="KFVMVMF"/>
<dbReference type="AlphaFoldDB" id="A0A5P1F550"/>
<evidence type="ECO:0000256" key="2">
    <source>
        <dbReference type="SAM" id="SignalP"/>
    </source>
</evidence>
<protein>
    <recommendedName>
        <fullName evidence="5">Palmitoyl-protein thioesterase 1</fullName>
    </recommendedName>
</protein>
<evidence type="ECO:0000313" key="3">
    <source>
        <dbReference type="EMBL" id="ONK73506.1"/>
    </source>
</evidence>
<evidence type="ECO:0000256" key="1">
    <source>
        <dbReference type="ARBA" id="ARBA00022801"/>
    </source>
</evidence>
<feature type="chain" id="PRO_5024395681" description="Palmitoyl-protein thioesterase 1" evidence="2">
    <location>
        <begin position="25"/>
        <end position="341"/>
    </location>
</feature>
<dbReference type="Proteomes" id="UP000243459">
    <property type="component" value="Chromosome 4"/>
</dbReference>
<keyword evidence="2" id="KW-0732">Signal</keyword>